<evidence type="ECO:0000313" key="1">
    <source>
        <dbReference type="EMBL" id="QWP89871.1"/>
    </source>
</evidence>
<reference evidence="1" key="1">
    <citation type="journal article" date="2020" name="Genes (Basel)">
        <title>The Complete Genome of Probiotic Lactobacillus sakei Derived from Plateau Yak Feces.</title>
        <authorList>
            <person name="Li K."/>
            <person name="Liu J."/>
            <person name="Zeng Z."/>
            <person name="Kulyar M.F."/>
            <person name="Wang Y."/>
            <person name="Li A."/>
            <person name="Bhutta Z.A."/>
            <person name="Aqib A.I."/>
            <person name="Shahzad M."/>
            <person name="Li J."/>
            <person name="Qi D."/>
        </authorList>
    </citation>
    <scope>NUCLEOTIDE SEQUENCE</scope>
    <source>
        <plasmid evidence="1">unnamed4</plasmid>
    </source>
</reference>
<accession>A0A8F1IGJ8</accession>
<keyword evidence="1" id="KW-0614">Plasmid</keyword>
<geneLocation type="plasmid" evidence="1">
    <name>unnamed4</name>
</geneLocation>
<name>A0A8F1IGJ8_LATSK</name>
<organism evidence="1">
    <name type="scientific">Latilactobacillus sakei</name>
    <name type="common">Lactobacillus sakei</name>
    <dbReference type="NCBI Taxonomy" id="1599"/>
    <lineage>
        <taxon>Bacteria</taxon>
        <taxon>Bacillati</taxon>
        <taxon>Bacillota</taxon>
        <taxon>Bacilli</taxon>
        <taxon>Lactobacillales</taxon>
        <taxon>Lactobacillaceae</taxon>
        <taxon>Latilactobacillus</taxon>
    </lineage>
</organism>
<gene>
    <name evidence="1" type="ORF">CLHJBBGJ_00006</name>
</gene>
<proteinExistence type="predicted"/>
<dbReference type="AlphaFoldDB" id="A0A8F1IGJ8"/>
<sequence>MVKGFKINYSKTTEKEVYMTVDKPDEERKRDFLIAFFKRNLIAFSILKNGDFKVYWHNWITLADLLEEQWEG</sequence>
<dbReference type="EMBL" id="MW265925">
    <property type="protein sequence ID" value="QWP89871.1"/>
    <property type="molecule type" value="Genomic_DNA"/>
</dbReference>
<protein>
    <submittedName>
        <fullName evidence="1">Uncharacterized protein</fullName>
    </submittedName>
</protein>